<proteinExistence type="inferred from homology"/>
<keyword evidence="15" id="KW-1185">Reference proteome</keyword>
<feature type="transmembrane region" description="Helical" evidence="13">
    <location>
        <begin position="388"/>
        <end position="409"/>
    </location>
</feature>
<evidence type="ECO:0000256" key="7">
    <source>
        <dbReference type="ARBA" id="ARBA00023136"/>
    </source>
</evidence>
<name>A0A9P7KBP1_9AGAR</name>
<keyword evidence="4 13" id="KW-0812">Transmembrane</keyword>
<comment type="caution">
    <text evidence="14">The sequence shown here is derived from an EMBL/GenBank/DDBJ whole genome shotgun (WGS) entry which is preliminary data.</text>
</comment>
<evidence type="ECO:0000313" key="15">
    <source>
        <dbReference type="Proteomes" id="UP000775547"/>
    </source>
</evidence>
<dbReference type="PANTHER" id="PTHR10408">
    <property type="entry name" value="STEROL O-ACYLTRANSFERASE"/>
    <property type="match status" value="1"/>
</dbReference>
<reference evidence="14" key="1">
    <citation type="submission" date="2020-07" db="EMBL/GenBank/DDBJ databases">
        <authorList>
            <person name="Nieuwenhuis M."/>
            <person name="Van De Peppel L.J.J."/>
        </authorList>
    </citation>
    <scope>NUCLEOTIDE SEQUENCE</scope>
    <source>
        <strain evidence="14">AP01</strain>
        <tissue evidence="14">Mycelium</tissue>
    </source>
</reference>
<feature type="transmembrane region" description="Helical" evidence="13">
    <location>
        <begin position="531"/>
        <end position="549"/>
    </location>
</feature>
<keyword evidence="6 13" id="KW-1133">Transmembrane helix</keyword>
<feature type="region of interest" description="Disordered" evidence="12">
    <location>
        <begin position="234"/>
        <end position="268"/>
    </location>
</feature>
<organism evidence="14 15">
    <name type="scientific">Asterophora parasitica</name>
    <dbReference type="NCBI Taxonomy" id="117018"/>
    <lineage>
        <taxon>Eukaryota</taxon>
        <taxon>Fungi</taxon>
        <taxon>Dikarya</taxon>
        <taxon>Basidiomycota</taxon>
        <taxon>Agaricomycotina</taxon>
        <taxon>Agaricomycetes</taxon>
        <taxon>Agaricomycetidae</taxon>
        <taxon>Agaricales</taxon>
        <taxon>Tricholomatineae</taxon>
        <taxon>Lyophyllaceae</taxon>
        <taxon>Asterophora</taxon>
    </lineage>
</organism>
<evidence type="ECO:0000313" key="14">
    <source>
        <dbReference type="EMBL" id="KAG5643095.1"/>
    </source>
</evidence>
<feature type="region of interest" description="Disordered" evidence="12">
    <location>
        <begin position="1"/>
        <end position="21"/>
    </location>
</feature>
<keyword evidence="8 10" id="KW-0012">Acyltransferase</keyword>
<dbReference type="AlphaFoldDB" id="A0A9P7KBP1"/>
<evidence type="ECO:0000256" key="11">
    <source>
        <dbReference type="PIRSR" id="PIRSR000439-1"/>
    </source>
</evidence>
<feature type="transmembrane region" description="Helical" evidence="13">
    <location>
        <begin position="111"/>
        <end position="135"/>
    </location>
</feature>
<dbReference type="EMBL" id="JABCKV010000134">
    <property type="protein sequence ID" value="KAG5643095.1"/>
    <property type="molecule type" value="Genomic_DNA"/>
</dbReference>
<evidence type="ECO:0000256" key="9">
    <source>
        <dbReference type="ARBA" id="ARBA00023568"/>
    </source>
</evidence>
<dbReference type="OrthoDB" id="10039049at2759"/>
<dbReference type="PANTHER" id="PTHR10408:SF9">
    <property type="entry name" value="STEROL O-ACYLTRANSFERASE 2-RELATED"/>
    <property type="match status" value="1"/>
</dbReference>
<reference evidence="14" key="2">
    <citation type="submission" date="2021-10" db="EMBL/GenBank/DDBJ databases">
        <title>Phylogenomics reveals ancestral predisposition of the termite-cultivated fungus Termitomyces towards a domesticated lifestyle.</title>
        <authorList>
            <person name="Auxier B."/>
            <person name="Grum-Grzhimaylo A."/>
            <person name="Cardenas M.E."/>
            <person name="Lodge J.D."/>
            <person name="Laessoe T."/>
            <person name="Pedersen O."/>
            <person name="Smith M.E."/>
            <person name="Kuyper T.W."/>
            <person name="Franco-Molano E.A."/>
            <person name="Baroni T.J."/>
            <person name="Aanen D.K."/>
        </authorList>
    </citation>
    <scope>NUCLEOTIDE SEQUENCE</scope>
    <source>
        <strain evidence="14">AP01</strain>
        <tissue evidence="14">Mycelium</tissue>
    </source>
</reference>
<dbReference type="Proteomes" id="UP000775547">
    <property type="component" value="Unassembled WGS sequence"/>
</dbReference>
<feature type="compositionally biased region" description="Low complexity" evidence="12">
    <location>
        <begin position="234"/>
        <end position="252"/>
    </location>
</feature>
<dbReference type="PIRSF" id="PIRSF000439">
    <property type="entry name" value="Oat_ACAT_DAG_ARE"/>
    <property type="match status" value="1"/>
</dbReference>
<comment type="similarity">
    <text evidence="2 10">Belongs to the membrane-bound acyltransferase family. Sterol o-acyltransferase subfamily.</text>
</comment>
<dbReference type="GO" id="GO:0005789">
    <property type="term" value="C:endoplasmic reticulum membrane"/>
    <property type="evidence" value="ECO:0007669"/>
    <property type="project" value="UniProtKB-SubCell"/>
</dbReference>
<evidence type="ECO:0000256" key="3">
    <source>
        <dbReference type="ARBA" id="ARBA00022679"/>
    </source>
</evidence>
<evidence type="ECO:0000256" key="12">
    <source>
        <dbReference type="SAM" id="MobiDB-lite"/>
    </source>
</evidence>
<evidence type="ECO:0000256" key="10">
    <source>
        <dbReference type="PIRNR" id="PIRNR000439"/>
    </source>
</evidence>
<evidence type="ECO:0000256" key="13">
    <source>
        <dbReference type="SAM" id="Phobius"/>
    </source>
</evidence>
<gene>
    <name evidence="14" type="ORF">DXG03_001559</name>
</gene>
<feature type="active site" evidence="11">
    <location>
        <position position="518"/>
    </location>
</feature>
<comment type="subcellular location">
    <subcellularLocation>
        <location evidence="1 10">Endoplasmic reticulum membrane</location>
        <topology evidence="1 10">Multi-pass membrane protein</topology>
    </subcellularLocation>
</comment>
<keyword evidence="5 10" id="KW-0256">Endoplasmic reticulum</keyword>
<comment type="function">
    <text evidence="9">Sterol O-acyltransferase that catalyzes the formation of stery esters.</text>
</comment>
<dbReference type="GO" id="GO:0034737">
    <property type="term" value="F:ergosterol O-acyltransferase activity"/>
    <property type="evidence" value="ECO:0007669"/>
    <property type="project" value="TreeGrafter"/>
</dbReference>
<dbReference type="Pfam" id="PF03062">
    <property type="entry name" value="MBOAT"/>
    <property type="match status" value="1"/>
</dbReference>
<evidence type="ECO:0000256" key="6">
    <source>
        <dbReference type="ARBA" id="ARBA00022989"/>
    </source>
</evidence>
<keyword evidence="7 10" id="KW-0472">Membrane</keyword>
<keyword evidence="3 10" id="KW-0808">Transferase</keyword>
<feature type="transmembrane region" description="Helical" evidence="13">
    <location>
        <begin position="561"/>
        <end position="580"/>
    </location>
</feature>
<feature type="transmembrane region" description="Helical" evidence="13">
    <location>
        <begin position="142"/>
        <end position="166"/>
    </location>
</feature>
<dbReference type="InterPro" id="IPR004299">
    <property type="entry name" value="MBOAT_fam"/>
</dbReference>
<evidence type="ECO:0000256" key="2">
    <source>
        <dbReference type="ARBA" id="ARBA00009010"/>
    </source>
</evidence>
<evidence type="ECO:0000256" key="5">
    <source>
        <dbReference type="ARBA" id="ARBA00022824"/>
    </source>
</evidence>
<feature type="transmembrane region" description="Helical" evidence="13">
    <location>
        <begin position="429"/>
        <end position="448"/>
    </location>
</feature>
<sequence length="581" mass="65839">MTDSPAGAPNAPLITNRNDSGSFKTTEGTLYVSKPYRSKTSKKLRALITFTPRKSHFDISNESSGTNEFRGFFSLFWISIFIFTVREYVRGIESNGRPLNLGFATMFSQDLVVLALSDAVLVLSTSLCIPFAIALQKRWIRYYWTGLIIQHIFQTSVLIAAITWTFNRKWPWVQSGFLTLHSLVLIMKIHSYMTVNGQLQYVSIQSEQVLEVLRKETQSVGGWEQSIQDAKANRAALDAAEKSNSSHNSSPSDTPGTPPVPAGSTTSYTDTATAHALRHRLKNVAQATGGDIVVADVPAEDSVKDRTKGTPFKPHPLTYHPEERVAEVARDYSDLQSELTSPGPLFVTWPNNVTVKNFAVYMLIPTLVYELEYPRTDRIRPIYVLEKTVATFGTFALLYSVTETFILPYTPKFDQSILRSLLDLALPFMIAYLLLFFIIFECICNGFAELSYFADRQFYEDWYEHNLNPLGIHKLIKTFLQPVHTFLLRHVYAPTILGYGLSRTWAMFLTFLLSASVHELVMVIVTKKFRFYLFVLQIVQIPMIVISRIPIVKRNKLLGNIVFWLGLYAGFPLLCVAYVAY</sequence>
<accession>A0A9P7KBP1</accession>
<dbReference type="InterPro" id="IPR014371">
    <property type="entry name" value="Oat_ACAT_DAG_ARE"/>
</dbReference>
<evidence type="ECO:0000256" key="8">
    <source>
        <dbReference type="ARBA" id="ARBA00023315"/>
    </source>
</evidence>
<dbReference type="GO" id="GO:0008204">
    <property type="term" value="P:ergosterol metabolic process"/>
    <property type="evidence" value="ECO:0007669"/>
    <property type="project" value="TreeGrafter"/>
</dbReference>
<evidence type="ECO:0000256" key="1">
    <source>
        <dbReference type="ARBA" id="ARBA00004477"/>
    </source>
</evidence>
<protein>
    <recommendedName>
        <fullName evidence="10">O-acyltransferase</fullName>
    </recommendedName>
</protein>
<feature type="transmembrane region" description="Helical" evidence="13">
    <location>
        <begin position="172"/>
        <end position="189"/>
    </location>
</feature>
<evidence type="ECO:0000256" key="4">
    <source>
        <dbReference type="ARBA" id="ARBA00022692"/>
    </source>
</evidence>